<dbReference type="InterPro" id="IPR051214">
    <property type="entry name" value="GH32_Enzymes"/>
</dbReference>
<feature type="domain" description="Glycosyl hydrolase family 32 N-terminal" evidence="4">
    <location>
        <begin position="3"/>
        <end position="113"/>
    </location>
</feature>
<keyword evidence="3" id="KW-0326">Glycosidase</keyword>
<dbReference type="PANTHER" id="PTHR43101:SF1">
    <property type="entry name" value="BETA-FRUCTOSIDASE"/>
    <property type="match status" value="1"/>
</dbReference>
<dbReference type="Pfam" id="PF00251">
    <property type="entry name" value="Glyco_hydro_32N"/>
    <property type="match status" value="1"/>
</dbReference>
<accession>V4PT12</accession>
<reference evidence="5 6" key="1">
    <citation type="journal article" date="2014" name="Nature">
        <title>Sequential evolution of bacterial morphology by co-option of a developmental regulator.</title>
        <authorList>
            <person name="Jiang C."/>
            <person name="Brown P.J."/>
            <person name="Ducret A."/>
            <person name="Brun Y.V."/>
        </authorList>
    </citation>
    <scope>NUCLEOTIDE SEQUENCE [LARGE SCALE GENOMIC DNA]</scope>
    <source>
        <strain evidence="5 6">DSM 16100</strain>
    </source>
</reference>
<dbReference type="EMBL" id="AWGB01000035">
    <property type="protein sequence ID" value="ESQ88655.1"/>
    <property type="molecule type" value="Genomic_DNA"/>
</dbReference>
<dbReference type="PANTHER" id="PTHR43101">
    <property type="entry name" value="BETA-FRUCTOSIDASE"/>
    <property type="match status" value="1"/>
</dbReference>
<dbReference type="STRING" id="1121022.GCA_000376105_03433"/>
<keyword evidence="6" id="KW-1185">Reference proteome</keyword>
<dbReference type="eggNOG" id="COG1621">
    <property type="taxonomic scope" value="Bacteria"/>
</dbReference>
<proteinExistence type="inferred from homology"/>
<dbReference type="Gene3D" id="2.115.10.20">
    <property type="entry name" value="Glycosyl hydrolase domain, family 43"/>
    <property type="match status" value="1"/>
</dbReference>
<dbReference type="AlphaFoldDB" id="V4PT12"/>
<keyword evidence="2" id="KW-0378">Hydrolase</keyword>
<evidence type="ECO:0000256" key="2">
    <source>
        <dbReference type="ARBA" id="ARBA00022801"/>
    </source>
</evidence>
<sequence>MTQTNDAVAWKAPALTLPVGDTSAPDAWLGSGSGIAAPSGGYRLFYTGHNPAANPKEIVMQARAASLNGPWAKVASFGFAGTPQYDAMDFRDPFVFWNAEAHAYWMILASRQGAKAVMPGTVPLI</sequence>
<evidence type="ECO:0000313" key="5">
    <source>
        <dbReference type="EMBL" id="ESQ88655.1"/>
    </source>
</evidence>
<gene>
    <name evidence="5" type="ORF">ABENE_15550</name>
</gene>
<dbReference type="OrthoDB" id="7064503at2"/>
<dbReference type="SUPFAM" id="SSF75005">
    <property type="entry name" value="Arabinanase/levansucrase/invertase"/>
    <property type="match status" value="1"/>
</dbReference>
<evidence type="ECO:0000256" key="3">
    <source>
        <dbReference type="ARBA" id="ARBA00023295"/>
    </source>
</evidence>
<organism evidence="5 6">
    <name type="scientific">Asticcacaulis benevestitus DSM 16100 = ATCC BAA-896</name>
    <dbReference type="NCBI Taxonomy" id="1121022"/>
    <lineage>
        <taxon>Bacteria</taxon>
        <taxon>Pseudomonadati</taxon>
        <taxon>Pseudomonadota</taxon>
        <taxon>Alphaproteobacteria</taxon>
        <taxon>Caulobacterales</taxon>
        <taxon>Caulobacteraceae</taxon>
        <taxon>Asticcacaulis</taxon>
    </lineage>
</organism>
<evidence type="ECO:0000313" key="6">
    <source>
        <dbReference type="Proteomes" id="UP000017837"/>
    </source>
</evidence>
<comment type="similarity">
    <text evidence="1">Belongs to the glycosyl hydrolase 32 family.</text>
</comment>
<protein>
    <recommendedName>
        <fullName evidence="4">Glycosyl hydrolase family 32 N-terminal domain-containing protein</fullName>
    </recommendedName>
</protein>
<dbReference type="PATRIC" id="fig|1121022.4.peg.3162"/>
<dbReference type="InterPro" id="IPR023296">
    <property type="entry name" value="Glyco_hydro_beta-prop_sf"/>
</dbReference>
<evidence type="ECO:0000259" key="4">
    <source>
        <dbReference type="Pfam" id="PF00251"/>
    </source>
</evidence>
<comment type="caution">
    <text evidence="5">The sequence shown here is derived from an EMBL/GenBank/DDBJ whole genome shotgun (WGS) entry which is preliminary data.</text>
</comment>
<dbReference type="GO" id="GO:0016798">
    <property type="term" value="F:hydrolase activity, acting on glycosyl bonds"/>
    <property type="evidence" value="ECO:0007669"/>
    <property type="project" value="UniProtKB-KW"/>
</dbReference>
<evidence type="ECO:0000256" key="1">
    <source>
        <dbReference type="ARBA" id="ARBA00009902"/>
    </source>
</evidence>
<dbReference type="InterPro" id="IPR013148">
    <property type="entry name" value="Glyco_hydro_32_N"/>
</dbReference>
<dbReference type="Proteomes" id="UP000017837">
    <property type="component" value="Unassembled WGS sequence"/>
</dbReference>
<name>V4PT12_9CAUL</name>